<reference evidence="4 10" key="5">
    <citation type="submission" date="2019-11" db="EMBL/GenBank/DDBJ databases">
        <title>Genomes of ocular Pseudomonas aeruginosa isolates.</title>
        <authorList>
            <person name="Khan M."/>
            <person name="Rice S.A."/>
            <person name="Willcox M.D.P."/>
            <person name="Stapleton F."/>
        </authorList>
    </citation>
    <scope>NUCLEOTIDE SEQUENCE [LARGE SCALE GENOMIC DNA]</scope>
    <source>
        <strain evidence="4 10">PA221</strain>
    </source>
</reference>
<evidence type="ECO:0000259" key="1">
    <source>
        <dbReference type="Pfam" id="PF09836"/>
    </source>
</evidence>
<evidence type="ECO:0000313" key="6">
    <source>
        <dbReference type="EMBL" id="RCI75019.1"/>
    </source>
</evidence>
<dbReference type="EMBL" id="QORE01000247">
    <property type="protein sequence ID" value="RCI75019.1"/>
    <property type="molecule type" value="Genomic_DNA"/>
</dbReference>
<sequence length="244" mass="28162">MNHTTLQRRFAARIRDPQQALPPGIATERMAIYEELFFNNLDGFISSGFPVLRQLFDEPRWHRLVRAFMREHRCRTPYFSQLGEEFIGWLQDGYRAEEGDPPFLLELAHYEWVELALSLAEAPVETLPQAWSWSPLAWPLAYRWPVHRLGPSHRPMEPPAEPTCLLVWRDPAERVRFLHLSPFAYRLAQRLSEEGEAPVALLPLLRELAGSCGLSADVEYFENAFALLEDWHAQGILMGEGALE</sequence>
<dbReference type="Proteomes" id="UP000253594">
    <property type="component" value="Unassembled WGS sequence"/>
</dbReference>
<dbReference type="RefSeq" id="WP_003114075.1">
    <property type="nucleotide sequence ID" value="NZ_AP014839.1"/>
</dbReference>
<dbReference type="Gene3D" id="3.90.930.50">
    <property type="match status" value="1"/>
</dbReference>
<dbReference type="Gene3D" id="1.10.150.690">
    <property type="entry name" value="DUF2063"/>
    <property type="match status" value="1"/>
</dbReference>
<organism evidence="5 8">
    <name type="scientific">Pseudomonas aeruginosa</name>
    <dbReference type="NCBI Taxonomy" id="287"/>
    <lineage>
        <taxon>Bacteria</taxon>
        <taxon>Pseudomonadati</taxon>
        <taxon>Pseudomonadota</taxon>
        <taxon>Gammaproteobacteria</taxon>
        <taxon>Pseudomonadales</taxon>
        <taxon>Pseudomonadaceae</taxon>
        <taxon>Pseudomonas</taxon>
    </lineage>
</organism>
<proteinExistence type="predicted"/>
<dbReference type="eggNOG" id="COG3219">
    <property type="taxonomic scope" value="Bacteria"/>
</dbReference>
<dbReference type="EMBL" id="CVVU01000215">
    <property type="protein sequence ID" value="CRP29985.1"/>
    <property type="molecule type" value="Genomic_DNA"/>
</dbReference>
<evidence type="ECO:0000313" key="4">
    <source>
        <dbReference type="EMBL" id="MUI37703.1"/>
    </source>
</evidence>
<protein>
    <submittedName>
        <fullName evidence="5">DUF2063 domain-containing protein</fullName>
    </submittedName>
</protein>
<accession>A0A1S1CB87</accession>
<gene>
    <name evidence="5" type="ORF">CAZ10_22265</name>
    <name evidence="6" type="ORF">DT376_09840</name>
    <name evidence="4" type="ORF">GNQ48_22085</name>
    <name evidence="3" type="ORF">PAERUG_P19_London_7_VIM_2_05_10_04029</name>
</gene>
<dbReference type="Proteomes" id="UP000433532">
    <property type="component" value="Unassembled WGS sequence"/>
</dbReference>
<dbReference type="Proteomes" id="UP000194857">
    <property type="component" value="Unassembled WGS sequence"/>
</dbReference>
<evidence type="ECO:0000313" key="10">
    <source>
        <dbReference type="Proteomes" id="UP000433532"/>
    </source>
</evidence>
<dbReference type="InterPro" id="IPR054098">
    <property type="entry name" value="NGO1945-like_C"/>
</dbReference>
<evidence type="ECO:0000313" key="9">
    <source>
        <dbReference type="Proteomes" id="UP000253594"/>
    </source>
</evidence>
<reference evidence="3" key="1">
    <citation type="submission" date="2015-06" db="EMBL/GenBank/DDBJ databases">
        <authorList>
            <person name="Radhakrishnan R."/>
            <person name="Underwood A."/>
            <person name="Al-Shahib A."/>
        </authorList>
    </citation>
    <scope>NUCLEOTIDE SEQUENCE</scope>
    <source>
        <strain evidence="3">P19_London_7_VIM_2_05_10</strain>
    </source>
</reference>
<dbReference type="EMBL" id="NFFZ01000012">
    <property type="protein sequence ID" value="OTI58934.1"/>
    <property type="molecule type" value="Genomic_DNA"/>
</dbReference>
<accession>A0A069Q6Y5</accession>
<evidence type="ECO:0000259" key="2">
    <source>
        <dbReference type="Pfam" id="PF22106"/>
    </source>
</evidence>
<dbReference type="InterPro" id="IPR044922">
    <property type="entry name" value="DUF2063_N_sf"/>
</dbReference>
<evidence type="ECO:0000313" key="7">
    <source>
        <dbReference type="Proteomes" id="UP000045039"/>
    </source>
</evidence>
<evidence type="ECO:0000313" key="8">
    <source>
        <dbReference type="Proteomes" id="UP000194857"/>
    </source>
</evidence>
<dbReference type="Proteomes" id="UP000045039">
    <property type="component" value="Unassembled WGS sequence"/>
</dbReference>
<evidence type="ECO:0000313" key="3">
    <source>
        <dbReference type="EMBL" id="CRP29985.1"/>
    </source>
</evidence>
<comment type="caution">
    <text evidence="5">The sequence shown here is derived from an EMBL/GenBank/DDBJ whole genome shotgun (WGS) entry which is preliminary data.</text>
</comment>
<feature type="domain" description="NGO1945-like C-terminal" evidence="2">
    <location>
        <begin position="134"/>
        <end position="232"/>
    </location>
</feature>
<dbReference type="Pfam" id="PF22106">
    <property type="entry name" value="NGO1945_C"/>
    <property type="match status" value="1"/>
</dbReference>
<reference evidence="5 8" key="3">
    <citation type="submission" date="2017-05" db="EMBL/GenBank/DDBJ databases">
        <authorList>
            <person name="Song R."/>
            <person name="Chenine A.L."/>
            <person name="Ruprecht R.M."/>
        </authorList>
    </citation>
    <scope>NUCLEOTIDE SEQUENCE [LARGE SCALE GENOMIC DNA]</scope>
    <source>
        <strain evidence="5 8">S567_C10_BS</strain>
    </source>
</reference>
<evidence type="ECO:0000313" key="5">
    <source>
        <dbReference type="EMBL" id="OTI58934.1"/>
    </source>
</evidence>
<dbReference type="EMBL" id="WOAD01000021">
    <property type="protein sequence ID" value="MUI37703.1"/>
    <property type="molecule type" value="Genomic_DNA"/>
</dbReference>
<name>A0A069Q6Y5_PSEAI</name>
<dbReference type="InterPro" id="IPR018640">
    <property type="entry name" value="DUF2063"/>
</dbReference>
<dbReference type="AlphaFoldDB" id="A0A069Q6Y5"/>
<reference evidence="7" key="2">
    <citation type="submission" date="2015-06" db="EMBL/GenBank/DDBJ databases">
        <authorList>
            <person name="Radhakrishnan Rajesh"/>
            <person name="Underwood Anthony"/>
            <person name="Al-Shahib Ali"/>
        </authorList>
    </citation>
    <scope>NUCLEOTIDE SEQUENCE [LARGE SCALE GENOMIC DNA]</scope>
    <source>
        <strain evidence="7">P19_London_7_VIM_2_05_10</strain>
    </source>
</reference>
<feature type="domain" description="Putative DNA-binding" evidence="1">
    <location>
        <begin position="6"/>
        <end position="90"/>
    </location>
</feature>
<reference evidence="6 9" key="4">
    <citation type="submission" date="2018-07" db="EMBL/GenBank/DDBJ databases">
        <title>Mechanisms of high-level aminoglycoside resistance among Gram-negative pathogens in Brazil.</title>
        <authorList>
            <person name="Ballaben A.S."/>
            <person name="Darini A.L.C."/>
            <person name="Doi Y."/>
        </authorList>
    </citation>
    <scope>NUCLEOTIDE SEQUENCE [LARGE SCALE GENOMIC DNA]</scope>
    <source>
        <strain evidence="6 9">B2-305</strain>
    </source>
</reference>
<dbReference type="OMA" id="ECRSPYF"/>
<dbReference type="SMR" id="A0A069Q6Y5"/>
<dbReference type="Pfam" id="PF09836">
    <property type="entry name" value="DUF2063"/>
    <property type="match status" value="1"/>
</dbReference>